<dbReference type="AlphaFoldDB" id="A0A1X7GLI8"/>
<keyword evidence="2" id="KW-0472">Membrane</keyword>
<keyword evidence="1" id="KW-0175">Coiled coil</keyword>
<keyword evidence="2" id="KW-0812">Transmembrane</keyword>
<evidence type="ECO:0000313" key="4">
    <source>
        <dbReference type="Proteomes" id="UP000192934"/>
    </source>
</evidence>
<organism evidence="3 4">
    <name type="scientific">Allosphingosinicella indica</name>
    <dbReference type="NCBI Taxonomy" id="941907"/>
    <lineage>
        <taxon>Bacteria</taxon>
        <taxon>Pseudomonadati</taxon>
        <taxon>Pseudomonadota</taxon>
        <taxon>Alphaproteobacteria</taxon>
        <taxon>Sphingomonadales</taxon>
        <taxon>Sphingomonadaceae</taxon>
        <taxon>Allosphingosinicella</taxon>
    </lineage>
</organism>
<gene>
    <name evidence="3" type="ORF">SAMN06295910_1959</name>
</gene>
<keyword evidence="2" id="KW-1133">Transmembrane helix</keyword>
<dbReference type="RefSeq" id="WP_085218603.1">
    <property type="nucleotide sequence ID" value="NZ_LT840185.1"/>
</dbReference>
<accession>A0A1X7GLI8</accession>
<feature type="transmembrane region" description="Helical" evidence="2">
    <location>
        <begin position="43"/>
        <end position="61"/>
    </location>
</feature>
<reference evidence="4" key="1">
    <citation type="submission" date="2017-04" db="EMBL/GenBank/DDBJ databases">
        <authorList>
            <person name="Varghese N."/>
            <person name="Submissions S."/>
        </authorList>
    </citation>
    <scope>NUCLEOTIDE SEQUENCE [LARGE SCALE GENOMIC DNA]</scope>
    <source>
        <strain evidence="4">Dd16</strain>
    </source>
</reference>
<evidence type="ECO:0000256" key="1">
    <source>
        <dbReference type="SAM" id="Coils"/>
    </source>
</evidence>
<evidence type="ECO:0000313" key="3">
    <source>
        <dbReference type="EMBL" id="SMF70848.1"/>
    </source>
</evidence>
<sequence length="208" mass="22691">MTAGDFDEFAALWTDDEQSGAEDRAIVERLAARTSWRASAVEYLEWGLAALLMIAIAAAILVEGRPAALIVGACLAGAILWSSWRRHKLRQVARDLAFGDRPSMLETAIRAARADLRRSNLGVGLILPGFMLGALLQHIAKSGGIAGFGEALIASMLRGGPPLAGYVVLGAVIAWLIRSNRQLRTSLRRLEDLLAEYREEERLDRDEL</sequence>
<proteinExistence type="predicted"/>
<feature type="coiled-coil region" evidence="1">
    <location>
        <begin position="180"/>
        <end position="207"/>
    </location>
</feature>
<name>A0A1X7GLI8_9SPHN</name>
<dbReference type="EMBL" id="LT840185">
    <property type="protein sequence ID" value="SMF70848.1"/>
    <property type="molecule type" value="Genomic_DNA"/>
</dbReference>
<feature type="transmembrane region" description="Helical" evidence="2">
    <location>
        <begin position="67"/>
        <end position="84"/>
    </location>
</feature>
<feature type="transmembrane region" description="Helical" evidence="2">
    <location>
        <begin position="120"/>
        <end position="140"/>
    </location>
</feature>
<feature type="transmembrane region" description="Helical" evidence="2">
    <location>
        <begin position="160"/>
        <end position="177"/>
    </location>
</feature>
<dbReference type="Proteomes" id="UP000192934">
    <property type="component" value="Chromosome I"/>
</dbReference>
<evidence type="ECO:0000256" key="2">
    <source>
        <dbReference type="SAM" id="Phobius"/>
    </source>
</evidence>
<protein>
    <submittedName>
        <fullName evidence="3">Uncharacterized protein</fullName>
    </submittedName>
</protein>
<dbReference type="STRING" id="941907.SAMN06295910_1959"/>
<keyword evidence="4" id="KW-1185">Reference proteome</keyword>